<comment type="caution">
    <text evidence="1">The sequence shown here is derived from an EMBL/GenBank/DDBJ whole genome shotgun (WGS) entry which is preliminary data.</text>
</comment>
<name>C0DU10_EIKCO</name>
<protein>
    <submittedName>
        <fullName evidence="1">Uncharacterized protein</fullName>
    </submittedName>
</protein>
<evidence type="ECO:0000313" key="1">
    <source>
        <dbReference type="EMBL" id="EEG24208.1"/>
    </source>
</evidence>
<evidence type="ECO:0000313" key="2">
    <source>
        <dbReference type="Proteomes" id="UP000005837"/>
    </source>
</evidence>
<gene>
    <name evidence="1" type="ORF">EIKCOROL_00841</name>
</gene>
<dbReference type="Proteomes" id="UP000005837">
    <property type="component" value="Unassembled WGS sequence"/>
</dbReference>
<dbReference type="AlphaFoldDB" id="C0DU10"/>
<organism evidence="1 2">
    <name type="scientific">Eikenella corrodens ATCC 23834</name>
    <dbReference type="NCBI Taxonomy" id="546274"/>
    <lineage>
        <taxon>Bacteria</taxon>
        <taxon>Pseudomonadati</taxon>
        <taxon>Pseudomonadota</taxon>
        <taxon>Betaproteobacteria</taxon>
        <taxon>Neisseriales</taxon>
        <taxon>Neisseriaceae</taxon>
        <taxon>Eikenella</taxon>
    </lineage>
</organism>
<accession>C0DU10</accession>
<dbReference type="EMBL" id="ACEA01000017">
    <property type="protein sequence ID" value="EEG24208.1"/>
    <property type="molecule type" value="Genomic_DNA"/>
</dbReference>
<sequence length="45" mass="5116">MAPCLSRDKISGSLIHIWQPPHHLFSGSLPTLLNPSLKQSLYRFQ</sequence>
<proteinExistence type="predicted"/>
<dbReference type="HOGENOM" id="CLU_3199223_0_0_4"/>
<reference evidence="1 2" key="1">
    <citation type="submission" date="2009-01" db="EMBL/GenBank/DDBJ databases">
        <authorList>
            <person name="Fulton L."/>
            <person name="Clifton S."/>
            <person name="Chinwalla A.T."/>
            <person name="Mitreva M."/>
            <person name="Sodergren E."/>
            <person name="Weinstock G."/>
            <person name="Clifton S."/>
            <person name="Dooling D.J."/>
            <person name="Fulton B."/>
            <person name="Minx P."/>
            <person name="Pepin K.H."/>
            <person name="Johnson M."/>
            <person name="Bhonagiri V."/>
            <person name="Nash W.E."/>
            <person name="Mardis E.R."/>
            <person name="Wilson R.K."/>
        </authorList>
    </citation>
    <scope>NUCLEOTIDE SEQUENCE [LARGE SCALE GENOMIC DNA]</scope>
    <source>
        <strain evidence="1 2">ATCC 23834</strain>
    </source>
</reference>